<organism evidence="3 4">
    <name type="scientific">Lithocarpus litseifolius</name>
    <dbReference type="NCBI Taxonomy" id="425828"/>
    <lineage>
        <taxon>Eukaryota</taxon>
        <taxon>Viridiplantae</taxon>
        <taxon>Streptophyta</taxon>
        <taxon>Embryophyta</taxon>
        <taxon>Tracheophyta</taxon>
        <taxon>Spermatophyta</taxon>
        <taxon>Magnoliopsida</taxon>
        <taxon>eudicotyledons</taxon>
        <taxon>Gunneridae</taxon>
        <taxon>Pentapetalae</taxon>
        <taxon>rosids</taxon>
        <taxon>fabids</taxon>
        <taxon>Fagales</taxon>
        <taxon>Fagaceae</taxon>
        <taxon>Lithocarpus</taxon>
    </lineage>
</organism>
<sequence>MKPRFDLVSMLLVNVNGRSQVPAIKKRKARKGFTGVKPAEDTPMLNFLKGPPLGYLAWVRKLATLLIEWCVFTRLTFYVAFASLSTQFILYLQRELQITPSQLVPNAWRMIISCMSIWVSTCDGEMITLNEFLFLYCLKASTHYGYFELLPWDRKSRIVRGFPSSFRDWKSRFFFISRMALDRPDLEDKYHHRVHAALAYAREKEDFNDLDDPRHLYDCCLSPELSKYVLEKIHREEKSKIMATRYSKDKYVKDLKNEPLASLTSDSKKRKLSDEKVDATTLPPVHVAPPSPTPSLEVTAVTPPLTRAKGKSKVEMSVWDDLAIALGRAHNVTTNNELKGFLSIPSHELVSKHIHKLVQVLGELLRITTDYLNVEEKVIVAMSKVESVEVECSQLKKDLIAVMNERNDVNRKIKELVEALCVEKALDVLKNEEIQAALLKTNEERDKIIQFFKQSKEFLDLQFMQYFKGFELLCRWTLKYHSLAIDFSGLDFEKIDTEILEDEAKELEEIESGAMEKDPATNKVVDGKEVDESIALPS</sequence>
<evidence type="ECO:0000256" key="1">
    <source>
        <dbReference type="SAM" id="Coils"/>
    </source>
</evidence>
<comment type="caution">
    <text evidence="3">The sequence shown here is derived from an EMBL/GenBank/DDBJ whole genome shotgun (WGS) entry which is preliminary data.</text>
</comment>
<protein>
    <submittedName>
        <fullName evidence="3">Uncharacterized protein</fullName>
    </submittedName>
</protein>
<evidence type="ECO:0000256" key="2">
    <source>
        <dbReference type="SAM" id="MobiDB-lite"/>
    </source>
</evidence>
<dbReference type="EMBL" id="JAZDWU010000007">
    <property type="protein sequence ID" value="KAK9996773.1"/>
    <property type="molecule type" value="Genomic_DNA"/>
</dbReference>
<gene>
    <name evidence="3" type="ORF">SO802_021459</name>
</gene>
<reference evidence="3 4" key="1">
    <citation type="submission" date="2024-01" db="EMBL/GenBank/DDBJ databases">
        <title>A telomere-to-telomere, gap-free genome of sweet tea (Lithocarpus litseifolius).</title>
        <authorList>
            <person name="Zhou J."/>
        </authorList>
    </citation>
    <scope>NUCLEOTIDE SEQUENCE [LARGE SCALE GENOMIC DNA]</scope>
    <source>
        <strain evidence="3">Zhou-2022a</strain>
        <tissue evidence="3">Leaf</tissue>
    </source>
</reference>
<keyword evidence="4" id="KW-1185">Reference proteome</keyword>
<dbReference type="Proteomes" id="UP001459277">
    <property type="component" value="Unassembled WGS sequence"/>
</dbReference>
<proteinExistence type="predicted"/>
<evidence type="ECO:0000313" key="4">
    <source>
        <dbReference type="Proteomes" id="UP001459277"/>
    </source>
</evidence>
<evidence type="ECO:0000313" key="3">
    <source>
        <dbReference type="EMBL" id="KAK9996773.1"/>
    </source>
</evidence>
<dbReference type="AlphaFoldDB" id="A0AAW2CFD2"/>
<keyword evidence="1" id="KW-0175">Coiled coil</keyword>
<feature type="region of interest" description="Disordered" evidence="2">
    <location>
        <begin position="263"/>
        <end position="298"/>
    </location>
</feature>
<accession>A0AAW2CFD2</accession>
<name>A0AAW2CFD2_9ROSI</name>
<feature type="coiled-coil region" evidence="1">
    <location>
        <begin position="385"/>
        <end position="419"/>
    </location>
</feature>